<accession>A0A834WVH5</accession>
<evidence type="ECO:0000313" key="1">
    <source>
        <dbReference type="EMBL" id="KAF7833044.1"/>
    </source>
</evidence>
<name>A0A834WVH5_9FABA</name>
<gene>
    <name evidence="1" type="ORF">G2W53_015377</name>
</gene>
<organism evidence="1 2">
    <name type="scientific">Senna tora</name>
    <dbReference type="NCBI Taxonomy" id="362788"/>
    <lineage>
        <taxon>Eukaryota</taxon>
        <taxon>Viridiplantae</taxon>
        <taxon>Streptophyta</taxon>
        <taxon>Embryophyta</taxon>
        <taxon>Tracheophyta</taxon>
        <taxon>Spermatophyta</taxon>
        <taxon>Magnoliopsida</taxon>
        <taxon>eudicotyledons</taxon>
        <taxon>Gunneridae</taxon>
        <taxon>Pentapetalae</taxon>
        <taxon>rosids</taxon>
        <taxon>fabids</taxon>
        <taxon>Fabales</taxon>
        <taxon>Fabaceae</taxon>
        <taxon>Caesalpinioideae</taxon>
        <taxon>Cassia clade</taxon>
        <taxon>Senna</taxon>
    </lineage>
</organism>
<keyword evidence="2" id="KW-1185">Reference proteome</keyword>
<protein>
    <submittedName>
        <fullName evidence="1">Uncharacterized protein</fullName>
    </submittedName>
</protein>
<reference evidence="1" key="1">
    <citation type="submission" date="2020-09" db="EMBL/GenBank/DDBJ databases">
        <title>Genome-Enabled Discovery of Anthraquinone Biosynthesis in Senna tora.</title>
        <authorList>
            <person name="Kang S.-H."/>
            <person name="Pandey R.P."/>
            <person name="Lee C.-M."/>
            <person name="Sim J.-S."/>
            <person name="Jeong J.-T."/>
            <person name="Choi B.-S."/>
            <person name="Jung M."/>
            <person name="Ginzburg D."/>
            <person name="Zhao K."/>
            <person name="Won S.Y."/>
            <person name="Oh T.-J."/>
            <person name="Yu Y."/>
            <person name="Kim N.-H."/>
            <person name="Lee O.R."/>
            <person name="Lee T.-H."/>
            <person name="Bashyal P."/>
            <person name="Kim T.-S."/>
            <person name="Lee W.-H."/>
            <person name="Kawkins C."/>
            <person name="Kim C.-K."/>
            <person name="Kim J.S."/>
            <person name="Ahn B.O."/>
            <person name="Rhee S.Y."/>
            <person name="Sohng J.K."/>
        </authorList>
    </citation>
    <scope>NUCLEOTIDE SEQUENCE</scope>
    <source>
        <tissue evidence="1">Leaf</tissue>
    </source>
</reference>
<dbReference type="AlphaFoldDB" id="A0A834WVH5"/>
<evidence type="ECO:0000313" key="2">
    <source>
        <dbReference type="Proteomes" id="UP000634136"/>
    </source>
</evidence>
<comment type="caution">
    <text evidence="1">The sequence shown here is derived from an EMBL/GenBank/DDBJ whole genome shotgun (WGS) entry which is preliminary data.</text>
</comment>
<dbReference type="Proteomes" id="UP000634136">
    <property type="component" value="Unassembled WGS sequence"/>
</dbReference>
<sequence>MSNHPLRALFLENTMSRVKNCTTLRVIGKFMNRNKVSAKFRNMKDIFKSDVII</sequence>
<proteinExistence type="predicted"/>
<dbReference type="EMBL" id="JAAIUW010000005">
    <property type="protein sequence ID" value="KAF7833044.1"/>
    <property type="molecule type" value="Genomic_DNA"/>
</dbReference>